<dbReference type="PANTHER" id="PTHR33096">
    <property type="entry name" value="CXC2 DOMAIN-CONTAINING PROTEIN"/>
    <property type="match status" value="1"/>
</dbReference>
<dbReference type="InterPro" id="IPR040521">
    <property type="entry name" value="KDZ"/>
</dbReference>
<dbReference type="Pfam" id="PF18802">
    <property type="entry name" value="CxC1"/>
    <property type="match status" value="1"/>
</dbReference>
<dbReference type="InterPro" id="IPR041320">
    <property type="entry name" value="CxC1"/>
</dbReference>
<dbReference type="Proteomes" id="UP000235392">
    <property type="component" value="Unassembled WGS sequence"/>
</dbReference>
<comment type="caution">
    <text evidence="2">The sequence shown here is derived from an EMBL/GenBank/DDBJ whole genome shotgun (WGS) entry which is preliminary data.</text>
</comment>
<feature type="domain" description="CxC1-like cysteine cluster associated with KDZ transposases" evidence="1">
    <location>
        <begin position="132"/>
        <end position="233"/>
    </location>
</feature>
<evidence type="ECO:0000313" key="2">
    <source>
        <dbReference type="EMBL" id="PLW37793.1"/>
    </source>
</evidence>
<evidence type="ECO:0000313" key="3">
    <source>
        <dbReference type="Proteomes" id="UP000235392"/>
    </source>
</evidence>
<organism evidence="2 3">
    <name type="scientific">Puccinia coronata f. sp. avenae</name>
    <dbReference type="NCBI Taxonomy" id="200324"/>
    <lineage>
        <taxon>Eukaryota</taxon>
        <taxon>Fungi</taxon>
        <taxon>Dikarya</taxon>
        <taxon>Basidiomycota</taxon>
        <taxon>Pucciniomycotina</taxon>
        <taxon>Pucciniomycetes</taxon>
        <taxon>Pucciniales</taxon>
        <taxon>Pucciniaceae</taxon>
        <taxon>Puccinia</taxon>
    </lineage>
</organism>
<accession>A0A2N5UJ81</accession>
<dbReference type="PANTHER" id="PTHR33096:SF1">
    <property type="entry name" value="CXC1-LIKE CYSTEINE CLUSTER ASSOCIATED WITH KDZ TRANSPOSASES DOMAIN-CONTAINING PROTEIN"/>
    <property type="match status" value="1"/>
</dbReference>
<dbReference type="AlphaFoldDB" id="A0A2N5UJ81"/>
<name>A0A2N5UJ81_9BASI</name>
<evidence type="ECO:0000259" key="1">
    <source>
        <dbReference type="Pfam" id="PF18802"/>
    </source>
</evidence>
<sequence>MRLTVAQRALGGTRAQRLQRMRQAERIYNLRASFYGRGAIHRRGFVSVEAHGDSNPDDFHREDIITYTTTEEDAYNDPDWITLDDGYESDKFDHAVRSEREKWRQEAKKYNWNTIINSLHAYYMDLKIRTDNWTNNKAYGDYTKCTCPNDAIKCRVIDLVDVYAQRRTEFDFCKCTSDPLRLLQRGFIAASPVKPQTAFSLPLLAFHNALWNHGHVGAQPFTLAITEWLEPRSVRLFARKKKHARHMRKPFSSAVDLYRKLEKMSDELVFSALELTPQQILASESCAACFGPQPPNHHVYSDSTQDKLIVCLNGNFQHRHHIKASRDYEPLETPRIFLPSSEFTEMRAIIRAKEIELCPPAKADRCADSHKAADDKRNESTWKGCDDTGLMGCCCRHDAAIYVGNIYKSGEQRCLPVAMIKRLLTDCEANRRIGVLYDIGCSLDKYMQARDLIGEDQARITFGTSVFHAYVHNWLCQLDYHPRLNNGWGLSDGEGLERLWSYLSALVSPLRYSTRNHRLASIAHRLKYHNMKGQSNLPKWLKRKFLQATKRCNKAKLTLAGLSEITNPHTTSPTKYGSGFFKRQWEDQCAFQKSHTEAEEERRAKLVTLYKQEAVVELLRQQLQGPEVFLATKQEVVDLLNAIANHSDDLTQQRKELTRERGMRAVMDDEESKLLLLLWDAKAELFVQAVHIQSEKRPITDSKTLGNRLGTKLKEKIFKSLQTRRPAVKKHIDAYNRRYEEYVSSFPDQTLSDAADYPLTYEEFAAFPLDHCFWNDGLYYHSKAPWAIDPNVRAGITAVLTLERVQEEFNLIAQEVCRAMGWGAEYYDQLKTVMSRLLTIHKRGDAAELRKEDAFVDHIPLFDFGVSQKCKVIYRELRRRRLSHGIMMDEWSGNLTWLWERCQPFENWGFIAGWNTMLQEIRSGNDTDSERQMVVDEELEDVVLEDVDDGEYVDMALIDQTEYTEWIDGAAGEVATGKGEAI</sequence>
<dbReference type="Pfam" id="PF18758">
    <property type="entry name" value="KDZ"/>
    <property type="match status" value="1"/>
</dbReference>
<protein>
    <recommendedName>
        <fullName evidence="1">CxC1-like cysteine cluster associated with KDZ transposases domain-containing protein</fullName>
    </recommendedName>
</protein>
<proteinExistence type="predicted"/>
<reference evidence="2 3" key="1">
    <citation type="submission" date="2017-11" db="EMBL/GenBank/DDBJ databases">
        <title>De novo assembly and phasing of dikaryotic genomes from two isolates of Puccinia coronata f. sp. avenae, the causal agent of oat crown rust.</title>
        <authorList>
            <person name="Miller M.E."/>
            <person name="Zhang Y."/>
            <person name="Omidvar V."/>
            <person name="Sperschneider J."/>
            <person name="Schwessinger B."/>
            <person name="Raley C."/>
            <person name="Palmer J.M."/>
            <person name="Garnica D."/>
            <person name="Upadhyaya N."/>
            <person name="Rathjen J."/>
            <person name="Taylor J.M."/>
            <person name="Park R.F."/>
            <person name="Dodds P.N."/>
            <person name="Hirsch C.D."/>
            <person name="Kianian S.F."/>
            <person name="Figueroa M."/>
        </authorList>
    </citation>
    <scope>NUCLEOTIDE SEQUENCE [LARGE SCALE GENOMIC DNA]</scope>
    <source>
        <strain evidence="2">12SD80</strain>
    </source>
</reference>
<gene>
    <name evidence="2" type="ORF">PCASD_11305</name>
</gene>
<dbReference type="EMBL" id="PGCI01000137">
    <property type="protein sequence ID" value="PLW37793.1"/>
    <property type="molecule type" value="Genomic_DNA"/>
</dbReference>